<dbReference type="GO" id="GO:0046474">
    <property type="term" value="P:glycerophospholipid biosynthetic process"/>
    <property type="evidence" value="ECO:0007669"/>
    <property type="project" value="TreeGrafter"/>
</dbReference>
<evidence type="ECO:0000256" key="12">
    <source>
        <dbReference type="ARBA" id="ARBA00023136"/>
    </source>
</evidence>
<reference evidence="19 20" key="1">
    <citation type="submission" date="2018-03" db="EMBL/GenBank/DDBJ databases">
        <title>Genomic Encyclopedia of Archaeal and Bacterial Type Strains, Phase II (KMG-II): from individual species to whole genera.</title>
        <authorList>
            <person name="Goeker M."/>
        </authorList>
    </citation>
    <scope>NUCLEOTIDE SEQUENCE [LARGE SCALE GENOMIC DNA]</scope>
    <source>
        <strain evidence="19 20">DSM 29318</strain>
    </source>
</reference>
<evidence type="ECO:0000256" key="10">
    <source>
        <dbReference type="ARBA" id="ARBA00022989"/>
    </source>
</evidence>
<evidence type="ECO:0000256" key="4">
    <source>
        <dbReference type="ARBA" id="ARBA00010441"/>
    </source>
</evidence>
<evidence type="ECO:0000256" key="13">
    <source>
        <dbReference type="ARBA" id="ARBA00023209"/>
    </source>
</evidence>
<keyword evidence="9 18" id="KW-0812">Transmembrane</keyword>
<keyword evidence="13" id="KW-0594">Phospholipid biosynthesis</keyword>
<dbReference type="GO" id="GO:0008444">
    <property type="term" value="F:CDP-diacylglycerol-glycerol-3-phosphate 3-phosphatidyltransferase activity"/>
    <property type="evidence" value="ECO:0007669"/>
    <property type="project" value="UniProtKB-UniRule"/>
</dbReference>
<evidence type="ECO:0000256" key="2">
    <source>
        <dbReference type="ARBA" id="ARBA00005042"/>
    </source>
</evidence>
<dbReference type="Gene3D" id="1.20.120.1760">
    <property type="match status" value="1"/>
</dbReference>
<keyword evidence="11" id="KW-0443">Lipid metabolism</keyword>
<dbReference type="AlphaFoldDB" id="A0A2T0X3S8"/>
<protein>
    <recommendedName>
        <fullName evidence="6 16">CDP-diacylglycerol--glycerol-3-phosphate 3-phosphatidyltransferase</fullName>
        <ecNumber evidence="5 16">2.7.8.5</ecNumber>
    </recommendedName>
</protein>
<evidence type="ECO:0000256" key="11">
    <source>
        <dbReference type="ARBA" id="ARBA00023098"/>
    </source>
</evidence>
<sequence length="215" mass="23124">MKWNLPNVLTFGRLVAAPALPLAYVLLPAPWADLVGLILFSAAAITDYVDGQLARRWGQVSRFGAMLDPIADKAMVVTAVAILFGLYGLDLAIVVPATLILFREVFVSGLREFLGADAGKLAVTRLAKWKTTAQLVSIGFLLAARMFEGALGLQIDAAEARGALEELPFLVDATAWLATATFWIGLALFWVAGILTAVTGWDYFAKARPFLTEAP</sequence>
<dbReference type="EC" id="2.7.8.5" evidence="5 16"/>
<proteinExistence type="inferred from homology"/>
<dbReference type="InterPro" id="IPR050324">
    <property type="entry name" value="CDP-alcohol_PTase-I"/>
</dbReference>
<dbReference type="Proteomes" id="UP000238801">
    <property type="component" value="Unassembled WGS sequence"/>
</dbReference>
<comment type="catalytic activity">
    <reaction evidence="15">
        <text>a CDP-1,2-diacyl-sn-glycerol + sn-glycerol 3-phosphate = a 1,2-diacyl-sn-glycero-3-phospho-(1'-sn-glycero-3'-phosphate) + CMP + H(+)</text>
        <dbReference type="Rhea" id="RHEA:12593"/>
        <dbReference type="ChEBI" id="CHEBI:15378"/>
        <dbReference type="ChEBI" id="CHEBI:57597"/>
        <dbReference type="ChEBI" id="CHEBI:58332"/>
        <dbReference type="ChEBI" id="CHEBI:60110"/>
        <dbReference type="ChEBI" id="CHEBI:60377"/>
        <dbReference type="EC" id="2.7.8.5"/>
    </reaction>
</comment>
<evidence type="ECO:0000256" key="15">
    <source>
        <dbReference type="ARBA" id="ARBA00048586"/>
    </source>
</evidence>
<evidence type="ECO:0000256" key="14">
    <source>
        <dbReference type="ARBA" id="ARBA00023264"/>
    </source>
</evidence>
<dbReference type="EMBL" id="PVTT01000002">
    <property type="protein sequence ID" value="PRY93590.1"/>
    <property type="molecule type" value="Genomic_DNA"/>
</dbReference>
<keyword evidence="14" id="KW-1208">Phospholipid metabolism</keyword>
<dbReference type="InterPro" id="IPR043130">
    <property type="entry name" value="CDP-OH_PTrfase_TM_dom"/>
</dbReference>
<dbReference type="Pfam" id="PF01066">
    <property type="entry name" value="CDP-OH_P_transf"/>
    <property type="match status" value="1"/>
</dbReference>
<comment type="pathway">
    <text evidence="3">Lipid metabolism.</text>
</comment>
<name>A0A2T0X3S8_9RHOB</name>
<keyword evidence="10 18" id="KW-1133">Transmembrane helix</keyword>
<comment type="similarity">
    <text evidence="4 17">Belongs to the CDP-alcohol phosphatidyltransferase class-I family.</text>
</comment>
<keyword evidence="20" id="KW-1185">Reference proteome</keyword>
<keyword evidence="7" id="KW-0444">Lipid biosynthesis</keyword>
<comment type="pathway">
    <text evidence="2">Phospholipid metabolism; phosphatidylglycerol biosynthesis; phosphatidylglycerol from CDP-diacylglycerol: step 1/2.</text>
</comment>
<dbReference type="InterPro" id="IPR004570">
    <property type="entry name" value="Phosphatidylglycerol_P_synth"/>
</dbReference>
<dbReference type="GO" id="GO:0016020">
    <property type="term" value="C:membrane"/>
    <property type="evidence" value="ECO:0007669"/>
    <property type="project" value="UniProtKB-SubCell"/>
</dbReference>
<evidence type="ECO:0000256" key="5">
    <source>
        <dbReference type="ARBA" id="ARBA00013170"/>
    </source>
</evidence>
<feature type="transmembrane region" description="Helical" evidence="18">
    <location>
        <begin position="31"/>
        <end position="49"/>
    </location>
</feature>
<dbReference type="InterPro" id="IPR048254">
    <property type="entry name" value="CDP_ALCOHOL_P_TRANSF_CS"/>
</dbReference>
<dbReference type="InterPro" id="IPR000462">
    <property type="entry name" value="CDP-OH_P_trans"/>
</dbReference>
<gene>
    <name evidence="19" type="ORF">BCF33_2470</name>
</gene>
<evidence type="ECO:0000256" key="8">
    <source>
        <dbReference type="ARBA" id="ARBA00022679"/>
    </source>
</evidence>
<keyword evidence="12 18" id="KW-0472">Membrane</keyword>
<evidence type="ECO:0000313" key="19">
    <source>
        <dbReference type="EMBL" id="PRY93590.1"/>
    </source>
</evidence>
<evidence type="ECO:0000256" key="16">
    <source>
        <dbReference type="NCBIfam" id="TIGR00560"/>
    </source>
</evidence>
<dbReference type="PIRSF" id="PIRSF000847">
    <property type="entry name" value="Phos_ph_gly_syn"/>
    <property type="match status" value="1"/>
</dbReference>
<evidence type="ECO:0000256" key="18">
    <source>
        <dbReference type="SAM" id="Phobius"/>
    </source>
</evidence>
<dbReference type="OrthoDB" id="9796672at2"/>
<evidence type="ECO:0000256" key="9">
    <source>
        <dbReference type="ARBA" id="ARBA00022692"/>
    </source>
</evidence>
<dbReference type="PROSITE" id="PS00379">
    <property type="entry name" value="CDP_ALCOHOL_P_TRANSF"/>
    <property type="match status" value="1"/>
</dbReference>
<dbReference type="PANTHER" id="PTHR14269">
    <property type="entry name" value="CDP-DIACYLGLYCEROL--GLYCEROL-3-PHOSPHATE 3-PHOSPHATIDYLTRANSFERASE-RELATED"/>
    <property type="match status" value="1"/>
</dbReference>
<keyword evidence="8 17" id="KW-0808">Transferase</keyword>
<evidence type="ECO:0000256" key="7">
    <source>
        <dbReference type="ARBA" id="ARBA00022516"/>
    </source>
</evidence>
<evidence type="ECO:0000256" key="17">
    <source>
        <dbReference type="RuleBase" id="RU003750"/>
    </source>
</evidence>
<evidence type="ECO:0000256" key="6">
    <source>
        <dbReference type="ARBA" id="ARBA00014944"/>
    </source>
</evidence>
<feature type="transmembrane region" description="Helical" evidence="18">
    <location>
        <begin position="175"/>
        <end position="198"/>
    </location>
</feature>
<dbReference type="PANTHER" id="PTHR14269:SF62">
    <property type="entry name" value="CDP-DIACYLGLYCEROL--GLYCEROL-3-PHOSPHATE 3-PHOSPHATIDYLTRANSFERASE 1, CHLOROPLASTIC"/>
    <property type="match status" value="1"/>
</dbReference>
<organism evidence="19 20">
    <name type="scientific">Hasllibacter halocynthiae</name>
    <dbReference type="NCBI Taxonomy" id="595589"/>
    <lineage>
        <taxon>Bacteria</taxon>
        <taxon>Pseudomonadati</taxon>
        <taxon>Pseudomonadota</taxon>
        <taxon>Alphaproteobacteria</taxon>
        <taxon>Rhodobacterales</taxon>
        <taxon>Roseobacteraceae</taxon>
        <taxon>Hasllibacter</taxon>
    </lineage>
</organism>
<evidence type="ECO:0000313" key="20">
    <source>
        <dbReference type="Proteomes" id="UP000238801"/>
    </source>
</evidence>
<dbReference type="RefSeq" id="WP_106161169.1">
    <property type="nucleotide sequence ID" value="NZ_PVTT01000002.1"/>
</dbReference>
<evidence type="ECO:0000256" key="3">
    <source>
        <dbReference type="ARBA" id="ARBA00005189"/>
    </source>
</evidence>
<evidence type="ECO:0000256" key="1">
    <source>
        <dbReference type="ARBA" id="ARBA00004141"/>
    </source>
</evidence>
<dbReference type="NCBIfam" id="TIGR00560">
    <property type="entry name" value="pgsA"/>
    <property type="match status" value="1"/>
</dbReference>
<comment type="caution">
    <text evidence="19">The sequence shown here is derived from an EMBL/GenBank/DDBJ whole genome shotgun (WGS) entry which is preliminary data.</text>
</comment>
<comment type="subcellular location">
    <subcellularLocation>
        <location evidence="1">Membrane</location>
        <topology evidence="1">Multi-pass membrane protein</topology>
    </subcellularLocation>
</comment>
<accession>A0A2T0X3S8</accession>